<accession>A0A8B8AV34</accession>
<dbReference type="AlphaFoldDB" id="A0A8B8AV34"/>
<feature type="domain" description="PTPRJ transmembrane" evidence="1">
    <location>
        <begin position="56"/>
        <end position="169"/>
    </location>
</feature>
<proteinExistence type="predicted"/>
<dbReference type="InterPro" id="IPR050713">
    <property type="entry name" value="RTP_Phos/Ushers"/>
</dbReference>
<protein>
    <submittedName>
        <fullName evidence="3">Uncharacterized protein LOC111105075</fullName>
    </submittedName>
</protein>
<evidence type="ECO:0000313" key="2">
    <source>
        <dbReference type="Proteomes" id="UP000694844"/>
    </source>
</evidence>
<gene>
    <name evidence="3" type="primary">LOC111105075</name>
</gene>
<dbReference type="PANTHER" id="PTHR46957:SF3">
    <property type="entry name" value="CYTOKINE RECEPTOR"/>
    <property type="match status" value="1"/>
</dbReference>
<reference evidence="3" key="1">
    <citation type="submission" date="2025-08" db="UniProtKB">
        <authorList>
            <consortium name="RefSeq"/>
        </authorList>
    </citation>
    <scope>IDENTIFICATION</scope>
    <source>
        <tissue evidence="3">Whole sample</tissue>
    </source>
</reference>
<name>A0A8B8AV34_CRAVI</name>
<sequence>MTTRNATVDDYYKQYIMIKPGAPLPPPKQKTTLILNSSPASDDQTQINVAFSHLAMCDDTNGRITKWYIIVSKGSGKKAFRGSKNKYERFIKENYKTWKDVYDTDHNVPYIASDSWTPACPMGGRRRRSVQQPFIFTLGVEGECLSGKKYCNGNLEPGESYSVRYSVCTDGGCLESDFSEPYKTGKKKRRMEKVHRNKLCVIKCNRRSNRIYQLNR</sequence>
<evidence type="ECO:0000313" key="3">
    <source>
        <dbReference type="RefSeq" id="XP_022294956.1"/>
    </source>
</evidence>
<dbReference type="InterPro" id="IPR041201">
    <property type="entry name" value="PTPRJ_TM"/>
</dbReference>
<dbReference type="Pfam" id="PF18861">
    <property type="entry name" value="PTP_tm"/>
    <property type="match status" value="1"/>
</dbReference>
<evidence type="ECO:0000259" key="1">
    <source>
        <dbReference type="Pfam" id="PF18861"/>
    </source>
</evidence>
<dbReference type="PANTHER" id="PTHR46957">
    <property type="entry name" value="CYTOKINE RECEPTOR"/>
    <property type="match status" value="1"/>
</dbReference>
<dbReference type="KEGG" id="cvn:111105075"/>
<dbReference type="GeneID" id="111105075"/>
<keyword evidence="2" id="KW-1185">Reference proteome</keyword>
<dbReference type="RefSeq" id="XP_022294956.1">
    <property type="nucleotide sequence ID" value="XM_022439248.1"/>
</dbReference>
<dbReference type="Proteomes" id="UP000694844">
    <property type="component" value="Chromosome 7"/>
</dbReference>
<organism evidence="2 3">
    <name type="scientific">Crassostrea virginica</name>
    <name type="common">Eastern oyster</name>
    <dbReference type="NCBI Taxonomy" id="6565"/>
    <lineage>
        <taxon>Eukaryota</taxon>
        <taxon>Metazoa</taxon>
        <taxon>Spiralia</taxon>
        <taxon>Lophotrochozoa</taxon>
        <taxon>Mollusca</taxon>
        <taxon>Bivalvia</taxon>
        <taxon>Autobranchia</taxon>
        <taxon>Pteriomorphia</taxon>
        <taxon>Ostreida</taxon>
        <taxon>Ostreoidea</taxon>
        <taxon>Ostreidae</taxon>
        <taxon>Crassostrea</taxon>
    </lineage>
</organism>
<dbReference type="GO" id="GO:0016020">
    <property type="term" value="C:membrane"/>
    <property type="evidence" value="ECO:0007669"/>
    <property type="project" value="UniProtKB-SubCell"/>
</dbReference>